<proteinExistence type="predicted"/>
<gene>
    <name evidence="1" type="ORF">HY912_03735</name>
</gene>
<dbReference type="AlphaFoldDB" id="A0A9D6UZJ9"/>
<comment type="caution">
    <text evidence="1">The sequence shown here is derived from an EMBL/GenBank/DDBJ whole genome shotgun (WGS) entry which is preliminary data.</text>
</comment>
<dbReference type="Proteomes" id="UP000807825">
    <property type="component" value="Unassembled WGS sequence"/>
</dbReference>
<reference evidence="1" key="1">
    <citation type="submission" date="2020-07" db="EMBL/GenBank/DDBJ databases">
        <title>Huge and variable diversity of episymbiotic CPR bacteria and DPANN archaea in groundwater ecosystems.</title>
        <authorList>
            <person name="He C.Y."/>
            <person name="Keren R."/>
            <person name="Whittaker M."/>
            <person name="Farag I.F."/>
            <person name="Doudna J."/>
            <person name="Cate J.H.D."/>
            <person name="Banfield J.F."/>
        </authorList>
    </citation>
    <scope>NUCLEOTIDE SEQUENCE</scope>
    <source>
        <strain evidence="1">NC_groundwater_1664_Pr3_B-0.1um_52_9</strain>
    </source>
</reference>
<sequence>MSPNKFKPHILVLPEDDANRQIANGFMLHPQLNGRFIQVLRPVGGWARVLDYFTEDLSFSVRQFDQRRIVMLIDFDQQHEKRFNYVRSRIPQELDDRVFVLGVLSKPEELRRVSNRTYEEIGWALSQDCVEDTRIMWGHELLSHNETVLQRMISSVKPFLFNLSMAVS</sequence>
<evidence type="ECO:0000313" key="2">
    <source>
        <dbReference type="Proteomes" id="UP000807825"/>
    </source>
</evidence>
<evidence type="ECO:0000313" key="1">
    <source>
        <dbReference type="EMBL" id="MBI5248582.1"/>
    </source>
</evidence>
<organism evidence="1 2">
    <name type="scientific">Desulfomonile tiedjei</name>
    <dbReference type="NCBI Taxonomy" id="2358"/>
    <lineage>
        <taxon>Bacteria</taxon>
        <taxon>Pseudomonadati</taxon>
        <taxon>Thermodesulfobacteriota</taxon>
        <taxon>Desulfomonilia</taxon>
        <taxon>Desulfomonilales</taxon>
        <taxon>Desulfomonilaceae</taxon>
        <taxon>Desulfomonile</taxon>
    </lineage>
</organism>
<name>A0A9D6UZJ9_9BACT</name>
<accession>A0A9D6UZJ9</accession>
<protein>
    <submittedName>
        <fullName evidence="1">Uncharacterized protein</fullName>
    </submittedName>
</protein>
<dbReference type="EMBL" id="JACRDE010000113">
    <property type="protein sequence ID" value="MBI5248582.1"/>
    <property type="molecule type" value="Genomic_DNA"/>
</dbReference>